<evidence type="ECO:0000313" key="2">
    <source>
        <dbReference type="Proteomes" id="UP000199034"/>
    </source>
</evidence>
<protein>
    <submittedName>
        <fullName evidence="1">Uncharacterized protein</fullName>
    </submittedName>
</protein>
<sequence length="203" mass="21247">MSAAARALGLPVAAAVLVAGVIGVQLAGGGGSFEPLRTVDPCVERTVTSRSDGIEGLTERLVLLGVDGAACRLSVSREALTLELGQGGERSDAEIEALRDGLRDAVRRLDEEGTLPPASELVGEALDSADLNRFLKAAIRALPDSVVNAALKTDDVLLRTVDDLDLRELLGNLEDQGDLNAQLETAVTQAVKDSLADRVRDLV</sequence>
<organism evidence="1 2">
    <name type="scientific">Nocardioides lianchengensis</name>
    <dbReference type="NCBI Taxonomy" id="1045774"/>
    <lineage>
        <taxon>Bacteria</taxon>
        <taxon>Bacillati</taxon>
        <taxon>Actinomycetota</taxon>
        <taxon>Actinomycetes</taxon>
        <taxon>Propionibacteriales</taxon>
        <taxon>Nocardioidaceae</taxon>
        <taxon>Nocardioides</taxon>
    </lineage>
</organism>
<reference evidence="1 2" key="1">
    <citation type="submission" date="2016-10" db="EMBL/GenBank/DDBJ databases">
        <authorList>
            <person name="de Groot N.N."/>
        </authorList>
    </citation>
    <scope>NUCLEOTIDE SEQUENCE [LARGE SCALE GENOMIC DNA]</scope>
    <source>
        <strain evidence="1 2">CGMCC 4.6858</strain>
    </source>
</reference>
<proteinExistence type="predicted"/>
<keyword evidence="2" id="KW-1185">Reference proteome</keyword>
<name>A0A1G6W4D5_9ACTN</name>
<gene>
    <name evidence="1" type="ORF">SAMN05421872_109163</name>
</gene>
<dbReference type="RefSeq" id="WP_090858895.1">
    <property type="nucleotide sequence ID" value="NZ_FMZM01000009.1"/>
</dbReference>
<evidence type="ECO:0000313" key="1">
    <source>
        <dbReference type="EMBL" id="SDD60573.1"/>
    </source>
</evidence>
<dbReference type="EMBL" id="FMZM01000009">
    <property type="protein sequence ID" value="SDD60573.1"/>
    <property type="molecule type" value="Genomic_DNA"/>
</dbReference>
<dbReference type="Proteomes" id="UP000199034">
    <property type="component" value="Unassembled WGS sequence"/>
</dbReference>
<dbReference type="OrthoDB" id="3783532at2"/>
<dbReference type="AlphaFoldDB" id="A0A1G6W4D5"/>
<accession>A0A1G6W4D5</accession>
<dbReference type="STRING" id="1045774.SAMN05421872_109163"/>